<evidence type="ECO:0000256" key="5">
    <source>
        <dbReference type="SAM" id="MobiDB-lite"/>
    </source>
</evidence>
<dbReference type="Proteomes" id="UP001562425">
    <property type="component" value="Unassembled WGS sequence"/>
</dbReference>
<sequence length="1075" mass="118462">VLDPSQVGDKPKWYAHTLTPIKFPVWDDNSSLNVALKGMKQLETQPTDESGSDSEGAESTSSSYSSLSDFVSEMASSDLSPSLHDVYGNQHHVHIAPKTMSSNLDPKLVYRPPSSLRYPDGMKPPKAEAADDAERPDSPASTSSSRSDLSSPSFNRDSEFEFNPKARAEAQIVVKPAKEQGSFENESDSNSTTTPKTIMSKESAGSLDADGGRRTRWGRSLLRCHPTWLASKAEAISWQEPPARDQPGPADILRRWDRRDLNGRAPRDHCSSQDGLLAHVDKLKEQAKELKEHAEEEIKILAPLEQLTLQAKKAAEEASKQALEASKQAAGVSKNTLDDLTYVGKSTLGDLTKTAKEAAAKKGLLQQGSQQNLQNPQIPSPSGSGGSGGSAIATTNQSLFSSITSDFNGIAQSTSSMFSDLFGNKQSKPSGQQTRSAAGNLQPSQTQSAQNKLKDKLSFDPFHGRKGLVERTPLIKHSGPKQTQEEIQRLQNAERSSSNSENQTFLKDLVQQVLAGEGVGWLKLNRLKKLMEDESYRMLVLGKLNKTLERKIGPDDHIDDVCISKPVYKGALKCLLAITHGLEHTVSNFGLGGMASVFQMMEIAHTHYWSKDLTDNTTDLSASLLSSRSVSPMGSRENLRSPQSPSEPADWSSVVGSRKNSSSVLHEPVISRRASEREDENQSTTEMFKDMLTQKRNMLLSKLTSFDSEPGVHGSSGTLSVASDVLPQQHTGGPLIPSISCRSTVSDTEYEKHPKGSSTLKDAKKMAGGLFTGKSSLSAGFRYTGGSLIPTSNSPSPDAPRVYLFEGLLGRERSNVWDQMQFWEDAFLDAVSQERDMIGMDQGPGEMMERYKSLSDSERKRLEHDEDRLLSTMLYNLTATLVMLNCNKLEIKRKIRRLLGKSHIGFIYSQEVNLLLDQVNNLHGNDIDLKPLGSRLLHRQSFTVHHGVDATGPLRFMEVRDDGLVLRSVNGTIVERWWFERLVNMTYSPKTRVLCLWRRNGGQTQLHKYYTRKCKELYTAIKEAMERGGCTGQGPELGGEFPVQDLNTGEGGLMQICLEGVGLLFANSKVRWNAF</sequence>
<dbReference type="PANTHER" id="PTHR13008">
    <property type="entry name" value="MAP-KINASE ACTIVATING DEATH DOMAIN PROTEIN MADD /DENN/AEX-3 C.ELEGANS"/>
    <property type="match status" value="1"/>
</dbReference>
<evidence type="ECO:0000259" key="7">
    <source>
        <dbReference type="Pfam" id="PF25328"/>
    </source>
</evidence>
<dbReference type="AlphaFoldDB" id="A0ABD1CCD5"/>
<dbReference type="InterPro" id="IPR056574">
    <property type="entry name" value="Death_MADD"/>
</dbReference>
<dbReference type="Pfam" id="PF25328">
    <property type="entry name" value="PH_MADD"/>
    <property type="match status" value="1"/>
</dbReference>
<feature type="region of interest" description="Disordered" evidence="5">
    <location>
        <begin position="420"/>
        <end position="452"/>
    </location>
</feature>
<dbReference type="EMBL" id="JBEHCU010013721">
    <property type="protein sequence ID" value="KAL1374046.1"/>
    <property type="molecule type" value="Genomic_DNA"/>
</dbReference>
<feature type="compositionally biased region" description="Low complexity" evidence="5">
    <location>
        <begin position="138"/>
        <end position="153"/>
    </location>
</feature>
<gene>
    <name evidence="8" type="ORF">pipiens_018302</name>
</gene>
<evidence type="ECO:0000259" key="6">
    <source>
        <dbReference type="Pfam" id="PF23629"/>
    </source>
</evidence>
<keyword evidence="2" id="KW-0344">Guanine-nucleotide releasing factor</keyword>
<feature type="compositionally biased region" description="Low complexity" evidence="5">
    <location>
        <begin position="57"/>
        <end position="68"/>
    </location>
</feature>
<feature type="domain" description="MAP kinase-activating death" evidence="7">
    <location>
        <begin position="1034"/>
        <end position="1070"/>
    </location>
</feature>
<feature type="compositionally biased region" description="Low complexity" evidence="5">
    <location>
        <begin position="365"/>
        <end position="382"/>
    </location>
</feature>
<keyword evidence="4" id="KW-0175">Coiled coil</keyword>
<dbReference type="InterPro" id="IPR039980">
    <property type="entry name" value="MADD"/>
</dbReference>
<feature type="compositionally biased region" description="Polar residues" evidence="5">
    <location>
        <begin position="420"/>
        <end position="451"/>
    </location>
</feature>
<feature type="region of interest" description="Disordered" evidence="5">
    <location>
        <begin position="624"/>
        <end position="684"/>
    </location>
</feature>
<evidence type="ECO:0008006" key="10">
    <source>
        <dbReference type="Google" id="ProtNLM"/>
    </source>
</evidence>
<feature type="compositionally biased region" description="Basic and acidic residues" evidence="5">
    <location>
        <begin position="123"/>
        <end position="137"/>
    </location>
</feature>
<dbReference type="GO" id="GO:0016020">
    <property type="term" value="C:membrane"/>
    <property type="evidence" value="ECO:0007669"/>
    <property type="project" value="UniProtKB-SubCell"/>
</dbReference>
<evidence type="ECO:0000313" key="8">
    <source>
        <dbReference type="EMBL" id="KAL1374046.1"/>
    </source>
</evidence>
<evidence type="ECO:0000313" key="9">
    <source>
        <dbReference type="Proteomes" id="UP001562425"/>
    </source>
</evidence>
<feature type="compositionally biased region" description="Low complexity" evidence="5">
    <location>
        <begin position="652"/>
        <end position="664"/>
    </location>
</feature>
<evidence type="ECO:0000256" key="3">
    <source>
        <dbReference type="ARBA" id="ARBA00023136"/>
    </source>
</evidence>
<proteinExistence type="predicted"/>
<feature type="domain" description="MAP kinase-activating death" evidence="6">
    <location>
        <begin position="839"/>
        <end position="913"/>
    </location>
</feature>
<comment type="subcellular location">
    <subcellularLocation>
        <location evidence="1">Membrane</location>
    </subcellularLocation>
</comment>
<dbReference type="PANTHER" id="PTHR13008:SF7">
    <property type="entry name" value="MAP KINASE-ACTIVATING DEATH DOMAIN PROTEIN"/>
    <property type="match status" value="1"/>
</dbReference>
<feature type="compositionally biased region" description="Polar residues" evidence="5">
    <location>
        <begin position="182"/>
        <end position="197"/>
    </location>
</feature>
<dbReference type="GO" id="GO:0005085">
    <property type="term" value="F:guanyl-nucleotide exchange factor activity"/>
    <property type="evidence" value="ECO:0007669"/>
    <property type="project" value="UniProtKB-KW"/>
</dbReference>
<evidence type="ECO:0000256" key="2">
    <source>
        <dbReference type="ARBA" id="ARBA00022658"/>
    </source>
</evidence>
<comment type="caution">
    <text evidence="8">The sequence shown here is derived from an EMBL/GenBank/DDBJ whole genome shotgun (WGS) entry which is preliminary data.</text>
</comment>
<accession>A0ABD1CCD5</accession>
<feature type="non-terminal residue" evidence="8">
    <location>
        <position position="1"/>
    </location>
</feature>
<feature type="region of interest" description="Disordered" evidence="5">
    <location>
        <begin position="365"/>
        <end position="393"/>
    </location>
</feature>
<name>A0ABD1CCD5_CULPP</name>
<feature type="region of interest" description="Disordered" evidence="5">
    <location>
        <begin position="38"/>
        <end position="68"/>
    </location>
</feature>
<evidence type="ECO:0000256" key="4">
    <source>
        <dbReference type="SAM" id="Coils"/>
    </source>
</evidence>
<organism evidence="8 9">
    <name type="scientific">Culex pipiens pipiens</name>
    <name type="common">Northern house mosquito</name>
    <dbReference type="NCBI Taxonomy" id="38569"/>
    <lineage>
        <taxon>Eukaryota</taxon>
        <taxon>Metazoa</taxon>
        <taxon>Ecdysozoa</taxon>
        <taxon>Arthropoda</taxon>
        <taxon>Hexapoda</taxon>
        <taxon>Insecta</taxon>
        <taxon>Pterygota</taxon>
        <taxon>Neoptera</taxon>
        <taxon>Endopterygota</taxon>
        <taxon>Diptera</taxon>
        <taxon>Nematocera</taxon>
        <taxon>Culicoidea</taxon>
        <taxon>Culicidae</taxon>
        <taxon>Culicinae</taxon>
        <taxon>Culicini</taxon>
        <taxon>Culex</taxon>
        <taxon>Culex</taxon>
    </lineage>
</organism>
<dbReference type="Pfam" id="PF23629">
    <property type="entry name" value="Death_MADD"/>
    <property type="match status" value="1"/>
</dbReference>
<reference evidence="8 9" key="1">
    <citation type="submission" date="2024-05" db="EMBL/GenBank/DDBJ databases">
        <title>Culex pipiens pipiens assembly and annotation.</title>
        <authorList>
            <person name="Alout H."/>
            <person name="Durand T."/>
        </authorList>
    </citation>
    <scope>NUCLEOTIDE SEQUENCE [LARGE SCALE GENOMIC DNA]</scope>
    <source>
        <strain evidence="8">HA-2024</strain>
        <tissue evidence="8">Whole body</tissue>
    </source>
</reference>
<keyword evidence="9" id="KW-1185">Reference proteome</keyword>
<dbReference type="InterPro" id="IPR057469">
    <property type="entry name" value="PH_MADD"/>
</dbReference>
<protein>
    <recommendedName>
        <fullName evidence="10">MAP kinase-activating death domain protein</fullName>
    </recommendedName>
</protein>
<keyword evidence="3" id="KW-0472">Membrane</keyword>
<feature type="region of interest" description="Disordered" evidence="5">
    <location>
        <begin position="175"/>
        <end position="212"/>
    </location>
</feature>
<evidence type="ECO:0000256" key="1">
    <source>
        <dbReference type="ARBA" id="ARBA00004370"/>
    </source>
</evidence>
<feature type="coiled-coil region" evidence="4">
    <location>
        <begin position="273"/>
        <end position="324"/>
    </location>
</feature>
<feature type="region of interest" description="Disordered" evidence="5">
    <location>
        <begin position="97"/>
        <end position="159"/>
    </location>
</feature>